<dbReference type="InterPro" id="IPR035929">
    <property type="entry name" value="CoaB-like_sf"/>
</dbReference>
<keyword evidence="8" id="KW-1185">Reference proteome</keyword>
<dbReference type="Gene3D" id="3.40.50.1950">
    <property type="entry name" value="Flavin prenyltransferase-like"/>
    <property type="match status" value="1"/>
</dbReference>
<dbReference type="SUPFAM" id="SSF102645">
    <property type="entry name" value="CoaB-like"/>
    <property type="match status" value="1"/>
</dbReference>
<evidence type="ECO:0000256" key="2">
    <source>
        <dbReference type="ARBA" id="ARBA00023239"/>
    </source>
</evidence>
<feature type="binding site" evidence="3">
    <location>
        <position position="322"/>
    </location>
    <ligand>
        <name>CTP</name>
        <dbReference type="ChEBI" id="CHEBI:37563"/>
    </ligand>
</feature>
<feature type="region of interest" description="Phosphopantothenate--cysteine ligase" evidence="3">
    <location>
        <begin position="189"/>
        <end position="396"/>
    </location>
</feature>
<dbReference type="Proteomes" id="UP001055149">
    <property type="component" value="Unassembled WGS sequence"/>
</dbReference>
<comment type="similarity">
    <text evidence="3 4">In the C-terminal section; belongs to the PPC synthetase family.</text>
</comment>
<evidence type="ECO:0000256" key="3">
    <source>
        <dbReference type="HAMAP-Rule" id="MF_02225"/>
    </source>
</evidence>
<dbReference type="HAMAP" id="MF_02225">
    <property type="entry name" value="CoaBC"/>
    <property type="match status" value="1"/>
</dbReference>
<dbReference type="NCBIfam" id="TIGR00521">
    <property type="entry name" value="coaBC_dfp"/>
    <property type="match status" value="1"/>
</dbReference>
<comment type="pathway">
    <text evidence="3 4">Cofactor biosynthesis; coenzyme A biosynthesis; CoA from (R)-pantothenate: step 2/5.</text>
</comment>
<feature type="binding site" evidence="3">
    <location>
        <position position="287"/>
    </location>
    <ligand>
        <name>CTP</name>
        <dbReference type="ChEBI" id="CHEBI:37563"/>
    </ligand>
</feature>
<keyword evidence="2 3" id="KW-0456">Lyase</keyword>
<comment type="pathway">
    <text evidence="3 4">Cofactor biosynthesis; coenzyme A biosynthesis; CoA from (R)-pantothenate: step 3/5.</text>
</comment>
<keyword evidence="3" id="KW-0479">Metal-binding</keyword>
<evidence type="ECO:0000259" key="6">
    <source>
        <dbReference type="Pfam" id="PF04127"/>
    </source>
</evidence>
<comment type="similarity">
    <text evidence="3 4">In the N-terminal section; belongs to the HFCD (homo-oligomeric flavin containing Cys decarboxylase) superfamily.</text>
</comment>
<evidence type="ECO:0000313" key="7">
    <source>
        <dbReference type="EMBL" id="GKS80908.1"/>
    </source>
</evidence>
<reference evidence="7" key="1">
    <citation type="journal article" date="2022" name="Int. J. Syst. Evol. Microbiol.">
        <title>A novel species of lactic acid bacteria, Ligilactobacillus pabuli sp. nov., isolated from alfalfa silage.</title>
        <authorList>
            <person name="Tohno M."/>
            <person name="Tanizawa Y."/>
            <person name="Sawada H."/>
            <person name="Sakamoto M."/>
            <person name="Ohkuma M."/>
            <person name="Kobayashi H."/>
        </authorList>
    </citation>
    <scope>NUCLEOTIDE SEQUENCE</scope>
    <source>
        <strain evidence="7">AF129</strain>
    </source>
</reference>
<sequence>MSKKHIAMYITGGIAVYKAAQLVRSFIKGGYEVKVAMTASAQEFVTPQTFAVLSQHEVYTDFNSKTPADFVPHIALADWTDAAVVVPATANMIGKMANGIADDFVSTALLATAAPKYVVPAMNEKMWQQAATKRNVACLRADGSEILPPVTGFLAEGYSGQGRMPEPAEIYAWVTAKLTHQQDLAGKKILVSAGPTVEAIDPVRFLSNRSSGKMGYAVAQAAADRGAEVTLISGPTALAQPTNLKMIPIRSARELQEQLEENFDANDFVIMAAAVADYHVKEVADQKIKKHGRDVVELELVANPDILAALGQKKTHQRLVGFAAETQNLLANGAKKLAEKNLDMLVLNDVSRSDIGFNAADNEVRLLRPQEEPKLIEKTSKAQIAQEILDELLKLA</sequence>
<name>A0ABQ5JGD1_9LACO</name>
<feature type="binding site" evidence="3">
    <location>
        <position position="277"/>
    </location>
    <ligand>
        <name>CTP</name>
        <dbReference type="ChEBI" id="CHEBI:37563"/>
    </ligand>
</feature>
<dbReference type="Pfam" id="PF04127">
    <property type="entry name" value="DFP"/>
    <property type="match status" value="1"/>
</dbReference>
<keyword evidence="3 4" id="KW-0436">Ligase</keyword>
<dbReference type="Pfam" id="PF02441">
    <property type="entry name" value="Flavoprotein"/>
    <property type="match status" value="1"/>
</dbReference>
<dbReference type="RefSeq" id="WP_244054681.1">
    <property type="nucleotide sequence ID" value="NZ_BQXH01000004.1"/>
</dbReference>
<evidence type="ECO:0000256" key="4">
    <source>
        <dbReference type="RuleBase" id="RU364078"/>
    </source>
</evidence>
<evidence type="ECO:0000259" key="5">
    <source>
        <dbReference type="Pfam" id="PF02441"/>
    </source>
</evidence>
<keyword evidence="3 4" id="KW-0285">Flavoprotein</keyword>
<dbReference type="InterPro" id="IPR007085">
    <property type="entry name" value="DNA/pantothenate-metab_flavo_C"/>
</dbReference>
<dbReference type="EC" id="6.3.2.5" evidence="3"/>
<organism evidence="7 8">
    <name type="scientific">Ligilactobacillus pabuli</name>
    <dbReference type="NCBI Taxonomy" id="2886039"/>
    <lineage>
        <taxon>Bacteria</taxon>
        <taxon>Bacillati</taxon>
        <taxon>Bacillota</taxon>
        <taxon>Bacilli</taxon>
        <taxon>Lactobacillales</taxon>
        <taxon>Lactobacillaceae</taxon>
        <taxon>Ligilactobacillus</taxon>
    </lineage>
</organism>
<feature type="binding site" evidence="3">
    <location>
        <begin position="304"/>
        <end position="307"/>
    </location>
    <ligand>
        <name>CTP</name>
        <dbReference type="ChEBI" id="CHEBI:37563"/>
    </ligand>
</feature>
<keyword evidence="3" id="KW-0511">Multifunctional enzyme</keyword>
<comment type="function">
    <text evidence="4">Catalyzes two steps in the biosynthesis of coenzyme A. In the first step cysteine is conjugated to 4'-phosphopantothenate to form 4-phosphopantothenoylcysteine, in the latter compound is decarboxylated to form 4'-phosphopantotheine.</text>
</comment>
<dbReference type="EMBL" id="BQXH01000004">
    <property type="protein sequence ID" value="GKS80908.1"/>
    <property type="molecule type" value="Genomic_DNA"/>
</dbReference>
<keyword evidence="3 4" id="KW-0288">FMN</keyword>
<comment type="caution">
    <text evidence="3">Lacks conserved residue(s) required for the propagation of feature annotation.</text>
</comment>
<dbReference type="PANTHER" id="PTHR14359:SF6">
    <property type="entry name" value="PHOSPHOPANTOTHENOYLCYSTEINE DECARBOXYLASE"/>
    <property type="match status" value="1"/>
</dbReference>
<feature type="binding site" evidence="3">
    <location>
        <position position="336"/>
    </location>
    <ligand>
        <name>CTP</name>
        <dbReference type="ChEBI" id="CHEBI:37563"/>
    </ligand>
</feature>
<dbReference type="InterPro" id="IPR005252">
    <property type="entry name" value="CoaBC"/>
</dbReference>
<dbReference type="InterPro" id="IPR003382">
    <property type="entry name" value="Flavoprotein"/>
</dbReference>
<evidence type="ECO:0000313" key="8">
    <source>
        <dbReference type="Proteomes" id="UP001055149"/>
    </source>
</evidence>
<comment type="cofactor">
    <cofactor evidence="3">
        <name>Mg(2+)</name>
        <dbReference type="ChEBI" id="CHEBI:18420"/>
    </cofactor>
</comment>
<protein>
    <recommendedName>
        <fullName evidence="3">Coenzyme A biosynthesis bifunctional protein CoaBC</fullName>
    </recommendedName>
    <alternativeName>
        <fullName evidence="3">DNA/pantothenate metabolism flavoprotein</fullName>
    </alternativeName>
    <alternativeName>
        <fullName evidence="3">Phosphopantothenoylcysteine synthetase/decarboxylase</fullName>
        <shortName evidence="3">PPCS-PPCDC</shortName>
    </alternativeName>
    <domain>
        <recommendedName>
            <fullName evidence="3">Phosphopantothenoylcysteine decarboxylase</fullName>
            <shortName evidence="3">PPC decarboxylase</shortName>
            <shortName evidence="3">PPC-DC</shortName>
            <ecNumber evidence="3">4.1.1.36</ecNumber>
        </recommendedName>
        <alternativeName>
            <fullName evidence="3">CoaC</fullName>
        </alternativeName>
    </domain>
    <domain>
        <recommendedName>
            <fullName evidence="3">Phosphopantothenate--cysteine ligase</fullName>
            <ecNumber evidence="3">6.3.2.5</ecNumber>
        </recommendedName>
        <alternativeName>
            <fullName evidence="3">CoaB</fullName>
        </alternativeName>
        <alternativeName>
            <fullName evidence="3">Phosphopantothenoylcysteine synthetase</fullName>
            <shortName evidence="3">PPC synthetase</shortName>
            <shortName evidence="3">PPC-S</shortName>
        </alternativeName>
    </domain>
</protein>
<comment type="catalytic activity">
    <reaction evidence="3 4">
        <text>N-[(R)-4-phosphopantothenoyl]-L-cysteine + H(+) = (R)-4'-phosphopantetheine + CO2</text>
        <dbReference type="Rhea" id="RHEA:16793"/>
        <dbReference type="ChEBI" id="CHEBI:15378"/>
        <dbReference type="ChEBI" id="CHEBI:16526"/>
        <dbReference type="ChEBI" id="CHEBI:59458"/>
        <dbReference type="ChEBI" id="CHEBI:61723"/>
        <dbReference type="EC" id="4.1.1.36"/>
    </reaction>
</comment>
<dbReference type="PANTHER" id="PTHR14359">
    <property type="entry name" value="HOMO-OLIGOMERIC FLAVIN CONTAINING CYS DECARBOXYLASE FAMILY"/>
    <property type="match status" value="1"/>
</dbReference>
<dbReference type="EC" id="4.1.1.36" evidence="3"/>
<comment type="caution">
    <text evidence="7">The sequence shown here is derived from an EMBL/GenBank/DDBJ whole genome shotgun (WGS) entry which is preliminary data.</text>
</comment>
<keyword evidence="1 3" id="KW-0210">Decarboxylase</keyword>
<feature type="domain" description="DNA/pantothenate metabolism flavoprotein C-terminal" evidence="6">
    <location>
        <begin position="184"/>
        <end position="394"/>
    </location>
</feature>
<feature type="region of interest" description="Phosphopantothenoylcysteine decarboxylase" evidence="3">
    <location>
        <begin position="1"/>
        <end position="188"/>
    </location>
</feature>
<comment type="function">
    <text evidence="3">Catalyzes two sequential steps in the biosynthesis of coenzyme A. In the first step cysteine is conjugated to 4'-phosphopantothenate to form 4-phosphopantothenoylcysteine. In the second step the latter compound is decarboxylated to form 4'-phosphopantotheine.</text>
</comment>
<feature type="domain" description="Flavoprotein" evidence="5">
    <location>
        <begin position="4"/>
        <end position="176"/>
    </location>
</feature>
<accession>A0ABQ5JGD1</accession>
<feature type="binding site" evidence="3">
    <location>
        <position position="340"/>
    </location>
    <ligand>
        <name>CTP</name>
        <dbReference type="ChEBI" id="CHEBI:37563"/>
    </ligand>
</feature>
<keyword evidence="3" id="KW-0460">Magnesium</keyword>
<evidence type="ECO:0000256" key="1">
    <source>
        <dbReference type="ARBA" id="ARBA00022793"/>
    </source>
</evidence>
<proteinExistence type="inferred from homology"/>
<comment type="catalytic activity">
    <reaction evidence="3 4">
        <text>(R)-4'-phosphopantothenate + L-cysteine + CTP = N-[(R)-4-phosphopantothenoyl]-L-cysteine + CMP + diphosphate + H(+)</text>
        <dbReference type="Rhea" id="RHEA:19397"/>
        <dbReference type="ChEBI" id="CHEBI:10986"/>
        <dbReference type="ChEBI" id="CHEBI:15378"/>
        <dbReference type="ChEBI" id="CHEBI:33019"/>
        <dbReference type="ChEBI" id="CHEBI:35235"/>
        <dbReference type="ChEBI" id="CHEBI:37563"/>
        <dbReference type="ChEBI" id="CHEBI:59458"/>
        <dbReference type="ChEBI" id="CHEBI:60377"/>
        <dbReference type="EC" id="6.3.2.5"/>
    </reaction>
</comment>
<dbReference type="Gene3D" id="3.40.50.10300">
    <property type="entry name" value="CoaB-like"/>
    <property type="match status" value="1"/>
</dbReference>
<comment type="cofactor">
    <cofactor evidence="3">
        <name>FMN</name>
        <dbReference type="ChEBI" id="CHEBI:58210"/>
    </cofactor>
    <text evidence="3">Binds 1 FMN per subunit.</text>
</comment>
<gene>
    <name evidence="3" type="primary">coaBC</name>
    <name evidence="7" type="ORF">LPAF129_05930</name>
</gene>
<dbReference type="InterPro" id="IPR036551">
    <property type="entry name" value="Flavin_trans-like"/>
</dbReference>
<dbReference type="SUPFAM" id="SSF52507">
    <property type="entry name" value="Homo-oligomeric flavin-containing Cys decarboxylases, HFCD"/>
    <property type="match status" value="1"/>
</dbReference>